<keyword evidence="2" id="KW-1185">Reference proteome</keyword>
<dbReference type="EMBL" id="JAVHNS010000002">
    <property type="protein sequence ID" value="KAK6361536.1"/>
    <property type="molecule type" value="Genomic_DNA"/>
</dbReference>
<reference evidence="1 2" key="1">
    <citation type="submission" date="2019-10" db="EMBL/GenBank/DDBJ databases">
        <authorList>
            <person name="Palmer J.M."/>
        </authorList>
    </citation>
    <scope>NUCLEOTIDE SEQUENCE [LARGE SCALE GENOMIC DNA]</scope>
    <source>
        <strain evidence="1 2">TWF730</strain>
    </source>
</reference>
<proteinExistence type="predicted"/>
<comment type="caution">
    <text evidence="1">The sequence shown here is derived from an EMBL/GenBank/DDBJ whole genome shotgun (WGS) entry which is preliminary data.</text>
</comment>
<accession>A0AAV9VK20</accession>
<dbReference type="Proteomes" id="UP001373714">
    <property type="component" value="Unassembled WGS sequence"/>
</dbReference>
<gene>
    <name evidence="1" type="ORF">TWF730_005256</name>
</gene>
<name>A0AAV9VK20_9PEZI</name>
<evidence type="ECO:0008006" key="3">
    <source>
        <dbReference type="Google" id="ProtNLM"/>
    </source>
</evidence>
<sequence length="505" mass="57755">MEQLKPRKCIFDVLPLEIIILVAKYMTYTARENFSRCSVLCYQLCFPLRFSPEIILTPDSISLFKDGGICEPVRRSIRSIRFQNPYFLDRKIRKRDHVVNFTDLPDHSFESFITQIRNFTTFLKYFPNIRELYIYYHVPLACEINVYAAILKSICSTGRPTRDTLQHLEVQFHKNPAPNIDGPFASILRGLVAAIWWLFSWNKSTAIPAPVSYQDLCSALSRKNRAFLGEEINTRELQRFGPKLSSLKTAKIWAHRATTLLDEDTIGIFERARFYSASLATAPKLDKLYVKSEVLREFQDKLDACQIDQLSHKYGTKFCDAMVLIEYLGVTHARAGIPDNAIEMVYGRKTVSQNMRFDEDFPRWNAHSTWEKSELSAKKKLREDRFEELGRSVCPRQLGVVADSLEGIGSVHIPIIEVQGVRFVPGQSDLVRAVFLQRRTGKGKEAYVMDATGPAPHVGSRSRYIDPDYIENPAAYVCRVVIIYGLIVVLSKVVSIRLEALFGLS</sequence>
<evidence type="ECO:0000313" key="2">
    <source>
        <dbReference type="Proteomes" id="UP001373714"/>
    </source>
</evidence>
<protein>
    <recommendedName>
        <fullName evidence="3">F-box domain-containing protein</fullName>
    </recommendedName>
</protein>
<evidence type="ECO:0000313" key="1">
    <source>
        <dbReference type="EMBL" id="KAK6361536.1"/>
    </source>
</evidence>
<organism evidence="1 2">
    <name type="scientific">Orbilia blumenaviensis</name>
    <dbReference type="NCBI Taxonomy" id="1796055"/>
    <lineage>
        <taxon>Eukaryota</taxon>
        <taxon>Fungi</taxon>
        <taxon>Dikarya</taxon>
        <taxon>Ascomycota</taxon>
        <taxon>Pezizomycotina</taxon>
        <taxon>Orbiliomycetes</taxon>
        <taxon>Orbiliales</taxon>
        <taxon>Orbiliaceae</taxon>
        <taxon>Orbilia</taxon>
    </lineage>
</organism>
<dbReference type="AlphaFoldDB" id="A0AAV9VK20"/>